<dbReference type="EMBL" id="VBAK01000151">
    <property type="protein sequence ID" value="TMI87747.1"/>
    <property type="molecule type" value="Genomic_DNA"/>
</dbReference>
<dbReference type="GO" id="GO:0005840">
    <property type="term" value="C:ribosome"/>
    <property type="evidence" value="ECO:0007669"/>
    <property type="project" value="UniProtKB-KW"/>
</dbReference>
<dbReference type="InterPro" id="IPR041985">
    <property type="entry name" value="Ribosomal_eL14_KOW"/>
</dbReference>
<evidence type="ECO:0000256" key="1">
    <source>
        <dbReference type="ARBA" id="ARBA00022980"/>
    </source>
</evidence>
<evidence type="ECO:0000313" key="3">
    <source>
        <dbReference type="EMBL" id="TMI87747.1"/>
    </source>
</evidence>
<sequence>MVEKASTPDLLGRLATSRLGRDAGAVYVVIASEAPGVVLVADGRSRGVARPKRKNVRHLEFGGTAPAALVERLAGGQPVTDEDIRAAISAAAPSAAAE</sequence>
<keyword evidence="2" id="KW-0687">Ribonucleoprotein</keyword>
<dbReference type="Proteomes" id="UP000318509">
    <property type="component" value="Unassembled WGS sequence"/>
</dbReference>
<comment type="caution">
    <text evidence="3">The sequence shown here is derived from an EMBL/GenBank/DDBJ whole genome shotgun (WGS) entry which is preliminary data.</text>
</comment>
<keyword evidence="1" id="KW-0689">Ribosomal protein</keyword>
<proteinExistence type="predicted"/>
<reference evidence="3 4" key="1">
    <citation type="journal article" date="2019" name="Nat. Microbiol.">
        <title>Mediterranean grassland soil C-N compound turnover is dependent on rainfall and depth, and is mediated by genomically divergent microorganisms.</title>
        <authorList>
            <person name="Diamond S."/>
            <person name="Andeer P.F."/>
            <person name="Li Z."/>
            <person name="Crits-Christoph A."/>
            <person name="Burstein D."/>
            <person name="Anantharaman K."/>
            <person name="Lane K.R."/>
            <person name="Thomas B.C."/>
            <person name="Pan C."/>
            <person name="Northen T.R."/>
            <person name="Banfield J.F."/>
        </authorList>
    </citation>
    <scope>NUCLEOTIDE SEQUENCE [LARGE SCALE GENOMIC DNA]</scope>
    <source>
        <strain evidence="3">NP_3</strain>
    </source>
</reference>
<dbReference type="AlphaFoldDB" id="A0A537JW35"/>
<protein>
    <recommendedName>
        <fullName evidence="5">RNA-binding protein</fullName>
    </recommendedName>
</protein>
<organism evidence="3 4">
    <name type="scientific">Candidatus Segetimicrobium genomatis</name>
    <dbReference type="NCBI Taxonomy" id="2569760"/>
    <lineage>
        <taxon>Bacteria</taxon>
        <taxon>Bacillati</taxon>
        <taxon>Candidatus Sysuimicrobiota</taxon>
        <taxon>Candidatus Sysuimicrobiia</taxon>
        <taxon>Candidatus Sysuimicrobiales</taxon>
        <taxon>Candidatus Segetimicrobiaceae</taxon>
        <taxon>Candidatus Segetimicrobium</taxon>
    </lineage>
</organism>
<evidence type="ECO:0000256" key="2">
    <source>
        <dbReference type="ARBA" id="ARBA00023274"/>
    </source>
</evidence>
<evidence type="ECO:0000313" key="4">
    <source>
        <dbReference type="Proteomes" id="UP000318509"/>
    </source>
</evidence>
<name>A0A537JW35_9BACT</name>
<dbReference type="InterPro" id="IPR008991">
    <property type="entry name" value="Translation_prot_SH3-like_sf"/>
</dbReference>
<dbReference type="GO" id="GO:1990904">
    <property type="term" value="C:ribonucleoprotein complex"/>
    <property type="evidence" value="ECO:0007669"/>
    <property type="project" value="UniProtKB-KW"/>
</dbReference>
<accession>A0A537JW35</accession>
<dbReference type="CDD" id="cd06088">
    <property type="entry name" value="KOW_RPL14"/>
    <property type="match status" value="1"/>
</dbReference>
<evidence type="ECO:0008006" key="5">
    <source>
        <dbReference type="Google" id="ProtNLM"/>
    </source>
</evidence>
<dbReference type="SUPFAM" id="SSF50104">
    <property type="entry name" value="Translation proteins SH3-like domain"/>
    <property type="match status" value="1"/>
</dbReference>
<gene>
    <name evidence="3" type="ORF">E6H00_14565</name>
</gene>